<proteinExistence type="predicted"/>
<comment type="caution">
    <text evidence="3">The sequence shown here is derived from an EMBL/GenBank/DDBJ whole genome shotgun (WGS) entry which is preliminary data.</text>
</comment>
<feature type="signal peptide" evidence="2">
    <location>
        <begin position="1"/>
        <end position="21"/>
    </location>
</feature>
<evidence type="ECO:0000313" key="3">
    <source>
        <dbReference type="EMBL" id="MDO6458404.1"/>
    </source>
</evidence>
<accession>A0AAW7XYI1</accession>
<evidence type="ECO:0008006" key="5">
    <source>
        <dbReference type="Google" id="ProtNLM"/>
    </source>
</evidence>
<organism evidence="3 4">
    <name type="scientific">Celeribacter halophilus</name>
    <dbReference type="NCBI Taxonomy" id="576117"/>
    <lineage>
        <taxon>Bacteria</taxon>
        <taxon>Pseudomonadati</taxon>
        <taxon>Pseudomonadota</taxon>
        <taxon>Alphaproteobacteria</taxon>
        <taxon>Rhodobacterales</taxon>
        <taxon>Roseobacteraceae</taxon>
        <taxon>Celeribacter</taxon>
    </lineage>
</organism>
<keyword evidence="1" id="KW-0472">Membrane</keyword>
<feature type="chain" id="PRO_5043689883" description="Ferrochelatase" evidence="2">
    <location>
        <begin position="22"/>
        <end position="78"/>
    </location>
</feature>
<protein>
    <recommendedName>
        <fullName evidence="5">Ferrochelatase</fullName>
    </recommendedName>
</protein>
<keyword evidence="1" id="KW-0812">Transmembrane</keyword>
<gene>
    <name evidence="3" type="ORF">Q4494_15040</name>
</gene>
<keyword evidence="1" id="KW-1133">Transmembrane helix</keyword>
<evidence type="ECO:0000313" key="4">
    <source>
        <dbReference type="Proteomes" id="UP001169823"/>
    </source>
</evidence>
<reference evidence="3" key="1">
    <citation type="submission" date="2023-07" db="EMBL/GenBank/DDBJ databases">
        <title>Genome content predicts the carbon catabolic preferences of heterotrophic bacteria.</title>
        <authorList>
            <person name="Gralka M."/>
        </authorList>
    </citation>
    <scope>NUCLEOTIDE SEQUENCE</scope>
    <source>
        <strain evidence="3">I2M02</strain>
    </source>
</reference>
<sequence length="78" mass="7571">MKHLLITAALAGSMAASGALAGGYELPIQEQEPVVIEDAQPVSLGSVAPYAGVGAAVLLVALIASGSDSDSSTTGSTD</sequence>
<feature type="transmembrane region" description="Helical" evidence="1">
    <location>
        <begin position="47"/>
        <end position="64"/>
    </location>
</feature>
<dbReference type="AlphaFoldDB" id="A0AAW7XYI1"/>
<dbReference type="RefSeq" id="WP_303494910.1">
    <property type="nucleotide sequence ID" value="NZ_JAUOPJ010000013.1"/>
</dbReference>
<dbReference type="Proteomes" id="UP001169823">
    <property type="component" value="Unassembled WGS sequence"/>
</dbReference>
<evidence type="ECO:0000256" key="2">
    <source>
        <dbReference type="SAM" id="SignalP"/>
    </source>
</evidence>
<keyword evidence="2" id="KW-0732">Signal</keyword>
<name>A0AAW7XYI1_9RHOB</name>
<evidence type="ECO:0000256" key="1">
    <source>
        <dbReference type="SAM" id="Phobius"/>
    </source>
</evidence>
<dbReference type="EMBL" id="JAUOPJ010000013">
    <property type="protein sequence ID" value="MDO6458404.1"/>
    <property type="molecule type" value="Genomic_DNA"/>
</dbReference>